<organism evidence="2">
    <name type="scientific">Cuerna arida</name>
    <dbReference type="NCBI Taxonomy" id="1464854"/>
    <lineage>
        <taxon>Eukaryota</taxon>
        <taxon>Metazoa</taxon>
        <taxon>Ecdysozoa</taxon>
        <taxon>Arthropoda</taxon>
        <taxon>Hexapoda</taxon>
        <taxon>Insecta</taxon>
        <taxon>Pterygota</taxon>
        <taxon>Neoptera</taxon>
        <taxon>Paraneoptera</taxon>
        <taxon>Hemiptera</taxon>
        <taxon>Auchenorrhyncha</taxon>
        <taxon>Membracoidea</taxon>
        <taxon>Cicadellidae</taxon>
        <taxon>Cicadellinae</taxon>
        <taxon>Proconiini</taxon>
        <taxon>Cuerna</taxon>
    </lineage>
</organism>
<sequence>MVLTSKTGLLSSVQKTVPRKLQESSMVEFKNIAVPAPFVLRPFAGIYNPFPYGCSILCNHPADCEAKDVVKRAKESWQANEGKPLPGDGSRATDDADDMVPEELFRRYTETDSRPITPTPTLASVMTRIPRGRRCVTPDPVALPAQERTLLVLDLRRSHSQETLSCHATGLPTTILQPPTRSPTPSSGTGIATTRRPMKPRNRLSPDTLTRPEDSATKPVMMSLPPPSAGEDENLPRRRGRMRRKGKKSGRDLSAGVEKEVKGFPEPGETQVSAFGIDSRIASARASITLLGGEGGCATPGDGHSTAWTPEPSYLDSDILKQLRRELDQEVIDSEFDHKRRAALQEALRTCPPDQRSQHNEELARLQRELRLPPDNTQLWLSLPRIFSRQSARFELPLDRRELNTMTPLDYIRKHVSISSNRRLLYNRVFNRNRKEDDSEDMAQDNAERAISGQKMTVALGEMMGRPLTEDEADWFSQLVGWNDNDWLDFRTWCGVCALCERIMGPKFCAQLPTREVDPPNGVEQADFDSLGRRLDTLNPDPRL</sequence>
<feature type="compositionally biased region" description="Basic residues" evidence="1">
    <location>
        <begin position="237"/>
        <end position="248"/>
    </location>
</feature>
<protein>
    <submittedName>
        <fullName evidence="2">Uncharacterized protein</fullName>
    </submittedName>
</protein>
<evidence type="ECO:0000256" key="1">
    <source>
        <dbReference type="SAM" id="MobiDB-lite"/>
    </source>
</evidence>
<proteinExistence type="predicted"/>
<dbReference type="AlphaFoldDB" id="A0A1B6G704"/>
<dbReference type="PANTHER" id="PTHR36696">
    <property type="entry name" value="AGAP012002-PA"/>
    <property type="match status" value="1"/>
</dbReference>
<accession>A0A1B6G704</accession>
<reference evidence="2" key="1">
    <citation type="submission" date="2015-11" db="EMBL/GenBank/DDBJ databases">
        <title>De novo transcriptome assembly of four potential Pierce s Disease insect vectors from Arizona vineyards.</title>
        <authorList>
            <person name="Tassone E.E."/>
        </authorList>
    </citation>
    <scope>NUCLEOTIDE SEQUENCE</scope>
</reference>
<evidence type="ECO:0000313" key="2">
    <source>
        <dbReference type="EMBL" id="JAS58210.1"/>
    </source>
</evidence>
<feature type="compositionally biased region" description="Basic and acidic residues" evidence="1">
    <location>
        <begin position="530"/>
        <end position="544"/>
    </location>
</feature>
<gene>
    <name evidence="2" type="ORF">g.12436</name>
</gene>
<dbReference type="EMBL" id="GECZ01011559">
    <property type="protein sequence ID" value="JAS58210.1"/>
    <property type="molecule type" value="Transcribed_RNA"/>
</dbReference>
<name>A0A1B6G704_9HEMI</name>
<feature type="region of interest" description="Disordered" evidence="1">
    <location>
        <begin position="171"/>
        <end position="255"/>
    </location>
</feature>
<feature type="region of interest" description="Disordered" evidence="1">
    <location>
        <begin position="76"/>
        <end position="96"/>
    </location>
</feature>
<feature type="region of interest" description="Disordered" evidence="1">
    <location>
        <begin position="513"/>
        <end position="544"/>
    </location>
</feature>
<feature type="non-terminal residue" evidence="2">
    <location>
        <position position="544"/>
    </location>
</feature>
<dbReference type="PANTHER" id="PTHR36696:SF1">
    <property type="entry name" value="EF-HAND DOMAIN-CONTAINING PROTEIN"/>
    <property type="match status" value="1"/>
</dbReference>